<comment type="similarity">
    <text evidence="1">Belongs to the transcriptional regulator TrmB family.</text>
</comment>
<dbReference type="InterPro" id="IPR051797">
    <property type="entry name" value="TrmB-like"/>
</dbReference>
<dbReference type="InterPro" id="IPR021586">
    <property type="entry name" value="Tscrpt_reg_TrmB_C"/>
</dbReference>
<dbReference type="PANTHER" id="PTHR34293:SF1">
    <property type="entry name" value="HTH-TYPE TRANSCRIPTIONAL REGULATOR TRMBL2"/>
    <property type="match status" value="1"/>
</dbReference>
<evidence type="ECO:0000259" key="2">
    <source>
        <dbReference type="Pfam" id="PF01978"/>
    </source>
</evidence>
<dbReference type="Pfam" id="PF11495">
    <property type="entry name" value="Regulator_TrmB"/>
    <property type="match status" value="1"/>
</dbReference>
<dbReference type="RefSeq" id="WP_317136605.1">
    <property type="nucleotide sequence ID" value="NZ_CP043875.1"/>
</dbReference>
<dbReference type="PANTHER" id="PTHR34293">
    <property type="entry name" value="HTH-TYPE TRANSCRIPTIONAL REGULATOR TRMBL2"/>
    <property type="match status" value="1"/>
</dbReference>
<accession>A0AA97FF50</accession>
<dbReference type="InterPro" id="IPR036390">
    <property type="entry name" value="WH_DNA-bd_sf"/>
</dbReference>
<dbReference type="Pfam" id="PF01978">
    <property type="entry name" value="TrmB"/>
    <property type="match status" value="1"/>
</dbReference>
<dbReference type="Gene3D" id="1.10.10.10">
    <property type="entry name" value="Winged helix-like DNA-binding domain superfamily/Winged helix DNA-binding domain"/>
    <property type="match status" value="1"/>
</dbReference>
<feature type="domain" description="Transcription regulator TrmB C-terminal" evidence="3">
    <location>
        <begin position="110"/>
        <end position="168"/>
    </location>
</feature>
<feature type="domain" description="Transcription regulator TrmB N-terminal" evidence="2">
    <location>
        <begin position="9"/>
        <end position="71"/>
    </location>
</feature>
<keyword evidence="5" id="KW-1185">Reference proteome</keyword>
<organism evidence="4 5">
    <name type="scientific">Methanochimaera problematica</name>
    <dbReference type="NCBI Taxonomy" id="2609417"/>
    <lineage>
        <taxon>Archaea</taxon>
        <taxon>Methanobacteriati</taxon>
        <taxon>Methanobacteriota</taxon>
        <taxon>Stenosarchaea group</taxon>
        <taxon>Methanomicrobia</taxon>
        <taxon>Methanomicrobiales</taxon>
        <taxon>Methanomicrobiaceae</taxon>
        <taxon>Methanochimaera</taxon>
    </lineage>
</organism>
<sequence length="251" mass="28762">MEETAIETLKTLGLTEYEAKAYVAVVGLGMSTAREIHEKSGVPQGRIYSVLSSLVQKGYVEIQDGKPAYYHSDNPGVVINQARVHLKEAIEETENYLNNLHYDTKPPSPFWTIHSEWGIKSRFKTLIQNAEKEIIFFVSDPKVFLKYVNDIKKAKRKVDIEIYAEDKNDFAGTNLRINEFNERTHRFGEEMKIRSPDLETGIDVGFFAIIDESSGLLVGRLDEKPFGNLFRMPGFCFMLKSFMQTLNDNKY</sequence>
<evidence type="ECO:0000256" key="1">
    <source>
        <dbReference type="ARBA" id="ARBA00007287"/>
    </source>
</evidence>
<dbReference type="InterPro" id="IPR002831">
    <property type="entry name" value="Tscrpt_reg_TrmB_N"/>
</dbReference>
<protein>
    <submittedName>
        <fullName evidence="4">TrmB family transcriptional regulator</fullName>
    </submittedName>
</protein>
<evidence type="ECO:0000313" key="5">
    <source>
        <dbReference type="Proteomes" id="UP001301797"/>
    </source>
</evidence>
<reference evidence="4 5" key="1">
    <citation type="submission" date="2019-09" db="EMBL/GenBank/DDBJ databases">
        <title>The complete genome of Methanoplanus sp. FWC-SCC4.</title>
        <authorList>
            <person name="Chen S.-C."/>
            <person name="Zhou Y.-Z."/>
            <person name="Lai M.-C."/>
        </authorList>
    </citation>
    <scope>NUCLEOTIDE SEQUENCE [LARGE SCALE GENOMIC DNA]</scope>
    <source>
        <strain evidence="4 5">FWC-SCC4</strain>
    </source>
</reference>
<evidence type="ECO:0000313" key="4">
    <source>
        <dbReference type="EMBL" id="WOF17148.1"/>
    </source>
</evidence>
<dbReference type="InterPro" id="IPR036388">
    <property type="entry name" value="WH-like_DNA-bd_sf"/>
</dbReference>
<gene>
    <name evidence="4" type="ORF">F1737_10890</name>
</gene>
<dbReference type="EMBL" id="CP043875">
    <property type="protein sequence ID" value="WOF17148.1"/>
    <property type="molecule type" value="Genomic_DNA"/>
</dbReference>
<dbReference type="Proteomes" id="UP001301797">
    <property type="component" value="Chromosome"/>
</dbReference>
<dbReference type="AlphaFoldDB" id="A0AA97FF50"/>
<dbReference type="KEGG" id="mefw:F1737_10890"/>
<dbReference type="SUPFAM" id="SSF46785">
    <property type="entry name" value="Winged helix' DNA-binding domain"/>
    <property type="match status" value="1"/>
</dbReference>
<proteinExistence type="inferred from homology"/>
<dbReference type="GeneID" id="85230681"/>
<name>A0AA97FF50_9EURY</name>
<evidence type="ECO:0000259" key="3">
    <source>
        <dbReference type="Pfam" id="PF11495"/>
    </source>
</evidence>